<name>A0A3L8PLN0_9ACTN</name>
<dbReference type="Proteomes" id="UP000282515">
    <property type="component" value="Unassembled WGS sequence"/>
</dbReference>
<keyword evidence="1" id="KW-0472">Membrane</keyword>
<dbReference type="OrthoDB" id="345402at2"/>
<dbReference type="EMBL" id="RDBF01000012">
    <property type="protein sequence ID" value="RLV54912.1"/>
    <property type="molecule type" value="Genomic_DNA"/>
</dbReference>
<keyword evidence="1" id="KW-0812">Transmembrane</keyword>
<sequence length="145" mass="14975">MSRPSQVDPRGPRVAAALTSLVLAVALVVPPPAREFLLVLQGAVFTIGAFVSVAATPYALFFRGVVRPRLAPPTDLEDARPPQFAQLVGLIFVVVALAGFLTGLDALGYGAAAAALVAALLNAATGFCLGCELYLTSRRLAKSLA</sequence>
<dbReference type="InterPro" id="IPR025508">
    <property type="entry name" value="DUF4395"/>
</dbReference>
<evidence type="ECO:0000256" key="1">
    <source>
        <dbReference type="SAM" id="Phobius"/>
    </source>
</evidence>
<feature type="transmembrane region" description="Helical" evidence="1">
    <location>
        <begin position="83"/>
        <end position="101"/>
    </location>
</feature>
<dbReference type="RefSeq" id="WP_121795188.1">
    <property type="nucleotide sequence ID" value="NZ_RDBF01000012.1"/>
</dbReference>
<protein>
    <submittedName>
        <fullName evidence="3">DUF4395 domain-containing protein</fullName>
    </submittedName>
</protein>
<keyword evidence="1" id="KW-1133">Transmembrane helix</keyword>
<reference evidence="3 4" key="1">
    <citation type="submission" date="2018-10" db="EMBL/GenBank/DDBJ databases">
        <title>Aeromicrobium sp. 9W16Y-2 whole genome shotgun sequence.</title>
        <authorList>
            <person name="Li F."/>
        </authorList>
    </citation>
    <scope>NUCLEOTIDE SEQUENCE [LARGE SCALE GENOMIC DNA]</scope>
    <source>
        <strain evidence="3 4">9W16Y-2</strain>
    </source>
</reference>
<evidence type="ECO:0000313" key="4">
    <source>
        <dbReference type="Proteomes" id="UP000282515"/>
    </source>
</evidence>
<gene>
    <name evidence="3" type="ORF">D9V41_13925</name>
</gene>
<accession>A0A3L8PLN0</accession>
<dbReference type="AlphaFoldDB" id="A0A3L8PLN0"/>
<evidence type="ECO:0000259" key="2">
    <source>
        <dbReference type="Pfam" id="PF14340"/>
    </source>
</evidence>
<proteinExistence type="predicted"/>
<evidence type="ECO:0000313" key="3">
    <source>
        <dbReference type="EMBL" id="RLV54912.1"/>
    </source>
</evidence>
<keyword evidence="4" id="KW-1185">Reference proteome</keyword>
<dbReference type="Pfam" id="PF14340">
    <property type="entry name" value="DUF4395"/>
    <property type="match status" value="1"/>
</dbReference>
<organism evidence="3 4">
    <name type="scientific">Aeromicrobium phragmitis</name>
    <dbReference type="NCBI Taxonomy" id="2478914"/>
    <lineage>
        <taxon>Bacteria</taxon>
        <taxon>Bacillati</taxon>
        <taxon>Actinomycetota</taxon>
        <taxon>Actinomycetes</taxon>
        <taxon>Propionibacteriales</taxon>
        <taxon>Nocardioidaceae</taxon>
        <taxon>Aeromicrobium</taxon>
    </lineage>
</organism>
<feature type="domain" description="DUF4395" evidence="2">
    <location>
        <begin position="7"/>
        <end position="139"/>
    </location>
</feature>
<comment type="caution">
    <text evidence="3">The sequence shown here is derived from an EMBL/GenBank/DDBJ whole genome shotgun (WGS) entry which is preliminary data.</text>
</comment>
<feature type="transmembrane region" description="Helical" evidence="1">
    <location>
        <begin position="36"/>
        <end position="62"/>
    </location>
</feature>
<feature type="transmembrane region" description="Helical" evidence="1">
    <location>
        <begin position="107"/>
        <end position="135"/>
    </location>
</feature>
<feature type="transmembrane region" description="Helical" evidence="1">
    <location>
        <begin position="12"/>
        <end position="30"/>
    </location>
</feature>